<dbReference type="Proteomes" id="UP000234752">
    <property type="component" value="Chromosome eg_2"/>
</dbReference>
<feature type="region of interest" description="Disordered" evidence="6">
    <location>
        <begin position="1"/>
        <end position="21"/>
    </location>
</feature>
<dbReference type="NCBIfam" id="TIGR01031">
    <property type="entry name" value="rpmF_bact"/>
    <property type="match status" value="1"/>
</dbReference>
<dbReference type="FunFam" id="1.20.5.640:FF:000001">
    <property type="entry name" value="50S ribosomal protein L32"/>
    <property type="match status" value="1"/>
</dbReference>
<dbReference type="GO" id="GO:0006412">
    <property type="term" value="P:translation"/>
    <property type="evidence" value="ECO:0007669"/>
    <property type="project" value="UniProtKB-UniRule"/>
</dbReference>
<protein>
    <recommendedName>
        <fullName evidence="4 5">Large ribosomal subunit protein bL32</fullName>
    </recommendedName>
</protein>
<comment type="similarity">
    <text evidence="1 5">Belongs to the bacterial ribosomal protein bL32 family.</text>
</comment>
<gene>
    <name evidence="5 7" type="primary">rpmF</name>
    <name evidence="7" type="ORF">C0V82_19040</name>
</gene>
<evidence type="ECO:0000256" key="3">
    <source>
        <dbReference type="ARBA" id="ARBA00023274"/>
    </source>
</evidence>
<dbReference type="Pfam" id="PF01783">
    <property type="entry name" value="Ribosomal_L32p"/>
    <property type="match status" value="1"/>
</dbReference>
<dbReference type="GO" id="GO:0015934">
    <property type="term" value="C:large ribosomal subunit"/>
    <property type="evidence" value="ECO:0007669"/>
    <property type="project" value="InterPro"/>
</dbReference>
<dbReference type="InterPro" id="IPR002677">
    <property type="entry name" value="Ribosomal_bL32"/>
</dbReference>
<dbReference type="KEGG" id="ncb:C0V82_19040"/>
<dbReference type="AlphaFoldDB" id="A0A2K9NH92"/>
<keyword evidence="3 5" id="KW-0687">Ribonucleoprotein</keyword>
<evidence type="ECO:0000256" key="4">
    <source>
        <dbReference type="ARBA" id="ARBA00035178"/>
    </source>
</evidence>
<organism evidence="7 8">
    <name type="scientific">Niveispirillum cyanobacteriorum</name>
    <dbReference type="NCBI Taxonomy" id="1612173"/>
    <lineage>
        <taxon>Bacteria</taxon>
        <taxon>Pseudomonadati</taxon>
        <taxon>Pseudomonadota</taxon>
        <taxon>Alphaproteobacteria</taxon>
        <taxon>Rhodospirillales</taxon>
        <taxon>Azospirillaceae</taxon>
        <taxon>Niveispirillum</taxon>
    </lineage>
</organism>
<accession>A0A2K9NH92</accession>
<reference evidence="7 8" key="1">
    <citation type="submission" date="2017-12" db="EMBL/GenBank/DDBJ databases">
        <title>Genomes of bacteria within cyanobacterial aggregates.</title>
        <authorList>
            <person name="Cai H."/>
        </authorList>
    </citation>
    <scope>NUCLEOTIDE SEQUENCE [LARGE SCALE GENOMIC DNA]</scope>
    <source>
        <strain evidence="7 8">TH16</strain>
    </source>
</reference>
<dbReference type="RefSeq" id="WP_102113999.1">
    <property type="nucleotide sequence ID" value="NZ_BMGN01000007.1"/>
</dbReference>
<dbReference type="InterPro" id="IPR011332">
    <property type="entry name" value="Ribosomal_zn-bd"/>
</dbReference>
<evidence type="ECO:0000256" key="6">
    <source>
        <dbReference type="SAM" id="MobiDB-lite"/>
    </source>
</evidence>
<dbReference type="SUPFAM" id="SSF57829">
    <property type="entry name" value="Zn-binding ribosomal proteins"/>
    <property type="match status" value="1"/>
</dbReference>
<evidence type="ECO:0000256" key="2">
    <source>
        <dbReference type="ARBA" id="ARBA00022980"/>
    </source>
</evidence>
<dbReference type="PANTHER" id="PTHR35534">
    <property type="entry name" value="50S RIBOSOMAL PROTEIN L32"/>
    <property type="match status" value="1"/>
</dbReference>
<dbReference type="OrthoDB" id="9801927at2"/>
<dbReference type="EMBL" id="CP025612">
    <property type="protein sequence ID" value="AUN32462.1"/>
    <property type="molecule type" value="Genomic_DNA"/>
</dbReference>
<evidence type="ECO:0000313" key="7">
    <source>
        <dbReference type="EMBL" id="AUN32462.1"/>
    </source>
</evidence>
<dbReference type="HAMAP" id="MF_00340">
    <property type="entry name" value="Ribosomal_bL32"/>
    <property type="match status" value="1"/>
</dbReference>
<dbReference type="GO" id="GO:0003735">
    <property type="term" value="F:structural constituent of ribosome"/>
    <property type="evidence" value="ECO:0007669"/>
    <property type="project" value="InterPro"/>
</dbReference>
<evidence type="ECO:0000256" key="5">
    <source>
        <dbReference type="HAMAP-Rule" id="MF_00340"/>
    </source>
</evidence>
<sequence>MAVPKKKTSKSKRNMRRSHDGLTAAAYNECGNCGELKRPHHVCGSCGHYDSREVTVTAPAAA</sequence>
<dbReference type="InterPro" id="IPR044957">
    <property type="entry name" value="Ribosomal_bL32_bact"/>
</dbReference>
<keyword evidence="2 5" id="KW-0689">Ribosomal protein</keyword>
<proteinExistence type="inferred from homology"/>
<keyword evidence="8" id="KW-1185">Reference proteome</keyword>
<feature type="compositionally biased region" description="Basic residues" evidence="6">
    <location>
        <begin position="1"/>
        <end position="16"/>
    </location>
</feature>
<dbReference type="Gene3D" id="1.20.5.640">
    <property type="entry name" value="Single helix bin"/>
    <property type="match status" value="1"/>
</dbReference>
<evidence type="ECO:0000256" key="1">
    <source>
        <dbReference type="ARBA" id="ARBA00008560"/>
    </source>
</evidence>
<name>A0A2K9NH92_9PROT</name>
<evidence type="ECO:0000313" key="8">
    <source>
        <dbReference type="Proteomes" id="UP000234752"/>
    </source>
</evidence>
<dbReference type="PANTHER" id="PTHR35534:SF1">
    <property type="entry name" value="LARGE RIBOSOMAL SUBUNIT PROTEIN BL32"/>
    <property type="match status" value="1"/>
</dbReference>